<protein>
    <submittedName>
        <fullName evidence="1">Uncharacterized protein</fullName>
    </submittedName>
</protein>
<proteinExistence type="predicted"/>
<evidence type="ECO:0000313" key="2">
    <source>
        <dbReference type="Proteomes" id="UP000824071"/>
    </source>
</evidence>
<accession>A0A9D1LF95</accession>
<sequence length="154" mass="16819">MTDSVYDLVKLLVKLLTTSPDAMGVEGCSVVVAYENDIKPYPVEKPILAFSVDKVDIGAPIVQIAEDGEQTVTRDRPVDGIVRLSIFVPYAEGPERCQALFKTFADSLLFHISIQNATVSGLRAYACDYVRDCGALVLDADFTLSYTLTFSDEA</sequence>
<comment type="caution">
    <text evidence="1">The sequence shown here is derived from an EMBL/GenBank/DDBJ whole genome shotgun (WGS) entry which is preliminary data.</text>
</comment>
<reference evidence="1" key="1">
    <citation type="submission" date="2020-10" db="EMBL/GenBank/DDBJ databases">
        <authorList>
            <person name="Gilroy R."/>
        </authorList>
    </citation>
    <scope>NUCLEOTIDE SEQUENCE</scope>
    <source>
        <strain evidence="1">ChiGjej1B1-19959</strain>
    </source>
</reference>
<dbReference type="AlphaFoldDB" id="A0A9D1LF95"/>
<dbReference type="Proteomes" id="UP000824071">
    <property type="component" value="Unassembled WGS sequence"/>
</dbReference>
<reference evidence="1" key="2">
    <citation type="journal article" date="2021" name="PeerJ">
        <title>Extensive microbial diversity within the chicken gut microbiome revealed by metagenomics and culture.</title>
        <authorList>
            <person name="Gilroy R."/>
            <person name="Ravi A."/>
            <person name="Getino M."/>
            <person name="Pursley I."/>
            <person name="Horton D.L."/>
            <person name="Alikhan N.F."/>
            <person name="Baker D."/>
            <person name="Gharbi K."/>
            <person name="Hall N."/>
            <person name="Watson M."/>
            <person name="Adriaenssens E.M."/>
            <person name="Foster-Nyarko E."/>
            <person name="Jarju S."/>
            <person name="Secka A."/>
            <person name="Antonio M."/>
            <person name="Oren A."/>
            <person name="Chaudhuri R.R."/>
            <person name="La Ragione R."/>
            <person name="Hildebrand F."/>
            <person name="Pallen M.J."/>
        </authorList>
    </citation>
    <scope>NUCLEOTIDE SEQUENCE</scope>
    <source>
        <strain evidence="1">ChiGjej1B1-19959</strain>
    </source>
</reference>
<gene>
    <name evidence="1" type="ORF">IAC53_08640</name>
</gene>
<name>A0A9D1LF95_9FIRM</name>
<dbReference type="EMBL" id="DVMW01000049">
    <property type="protein sequence ID" value="HIU36656.1"/>
    <property type="molecule type" value="Genomic_DNA"/>
</dbReference>
<organism evidence="1 2">
    <name type="scientific">Candidatus Fimenecus excrementigallinarum</name>
    <dbReference type="NCBI Taxonomy" id="2840816"/>
    <lineage>
        <taxon>Bacteria</taxon>
        <taxon>Bacillati</taxon>
        <taxon>Bacillota</taxon>
        <taxon>Clostridia</taxon>
        <taxon>Candidatus Fimenecus</taxon>
    </lineage>
</organism>
<evidence type="ECO:0000313" key="1">
    <source>
        <dbReference type="EMBL" id="HIU36656.1"/>
    </source>
</evidence>